<reference evidence="6 7" key="1">
    <citation type="submission" date="2015-12" db="EMBL/GenBank/DDBJ databases">
        <title>Genome sequence of Thalassospira lucentensis MCCC 1A02072.</title>
        <authorList>
            <person name="Lu L."/>
            <person name="Lai Q."/>
            <person name="Shao Z."/>
            <person name="Qian P."/>
        </authorList>
    </citation>
    <scope>NUCLEOTIDE SEQUENCE [LARGE SCALE GENOMIC DNA]</scope>
    <source>
        <strain evidence="6 7">MCCC 1A02072</strain>
    </source>
</reference>
<evidence type="ECO:0000256" key="1">
    <source>
        <dbReference type="ARBA" id="ARBA00010688"/>
    </source>
</evidence>
<organism evidence="6 7">
    <name type="scientific">Thalassospira lucentensis</name>
    <dbReference type="NCBI Taxonomy" id="168935"/>
    <lineage>
        <taxon>Bacteria</taxon>
        <taxon>Pseudomonadati</taxon>
        <taxon>Pseudomonadota</taxon>
        <taxon>Alphaproteobacteria</taxon>
        <taxon>Rhodospirillales</taxon>
        <taxon>Thalassospiraceae</taxon>
        <taxon>Thalassospira</taxon>
    </lineage>
</organism>
<evidence type="ECO:0000256" key="2">
    <source>
        <dbReference type="ARBA" id="ARBA00022679"/>
    </source>
</evidence>
<feature type="domain" description="Carbohydrate kinase PfkB" evidence="5">
    <location>
        <begin position="7"/>
        <end position="295"/>
    </location>
</feature>
<proteinExistence type="inferred from homology"/>
<dbReference type="PANTHER" id="PTHR10584">
    <property type="entry name" value="SUGAR KINASE"/>
    <property type="match status" value="1"/>
</dbReference>
<dbReference type="AlphaFoldDB" id="A0A154L9V6"/>
<dbReference type="InterPro" id="IPR002173">
    <property type="entry name" value="Carboh/pur_kinase_PfkB_CS"/>
</dbReference>
<dbReference type="PANTHER" id="PTHR10584:SF166">
    <property type="entry name" value="RIBOKINASE"/>
    <property type="match status" value="1"/>
</dbReference>
<dbReference type="GO" id="GO:0005829">
    <property type="term" value="C:cytosol"/>
    <property type="evidence" value="ECO:0007669"/>
    <property type="project" value="TreeGrafter"/>
</dbReference>
<sequence>MINPASNILCLGAAHFDRTLQCTETFVPAASNPVRTLHRKPGGVSRNIAVHLRLQGCNVGMLGAVGDDGDGDQIIRSLSEIGIDTRQIRKIPGGHTAGYTAILDETGELALGLMDAEVYDRLTCDLLADQLANIQNWPWWLVDANLPTETLTWLANQKGTSRFCAATVSPSKSARFKPLLDKLDVLIANRAEAKVLSGIEINDIDDAVNAIKSLRDHGIPHIVVTLGAKGVISADDREIAFWRPLPTKVVDVNGAGDAFYSGFLSAFSKPETSFDAAIGTGLAMASLTAETHGTTVWNLDSKTVQERALNAYKETI</sequence>
<dbReference type="Proteomes" id="UP000076335">
    <property type="component" value="Unassembled WGS sequence"/>
</dbReference>
<keyword evidence="2 4" id="KW-0808">Transferase</keyword>
<evidence type="ECO:0000259" key="5">
    <source>
        <dbReference type="Pfam" id="PF00294"/>
    </source>
</evidence>
<accession>A0A154L9V6</accession>
<dbReference type="InterPro" id="IPR011611">
    <property type="entry name" value="PfkB_dom"/>
</dbReference>
<dbReference type="PRINTS" id="PR00990">
    <property type="entry name" value="RIBOKINASE"/>
</dbReference>
<dbReference type="PROSITE" id="PS00584">
    <property type="entry name" value="PFKB_KINASES_2"/>
    <property type="match status" value="1"/>
</dbReference>
<dbReference type="GO" id="GO:0006796">
    <property type="term" value="P:phosphate-containing compound metabolic process"/>
    <property type="evidence" value="ECO:0007669"/>
    <property type="project" value="UniProtKB-ARBA"/>
</dbReference>
<name>A0A154L9V6_9PROT</name>
<protein>
    <recommendedName>
        <fullName evidence="5">Carbohydrate kinase PfkB domain-containing protein</fullName>
    </recommendedName>
</protein>
<evidence type="ECO:0000256" key="4">
    <source>
        <dbReference type="RuleBase" id="RU003704"/>
    </source>
</evidence>
<dbReference type="OrthoDB" id="9806249at2"/>
<keyword evidence="3 4" id="KW-0418">Kinase</keyword>
<dbReference type="Gene3D" id="3.40.1190.20">
    <property type="match status" value="1"/>
</dbReference>
<evidence type="ECO:0000313" key="7">
    <source>
        <dbReference type="Proteomes" id="UP000076335"/>
    </source>
</evidence>
<dbReference type="EMBL" id="LPVY01000003">
    <property type="protein sequence ID" value="KZB68186.1"/>
    <property type="molecule type" value="Genomic_DNA"/>
</dbReference>
<dbReference type="CDD" id="cd01941">
    <property type="entry name" value="YeiC_kinase_like"/>
    <property type="match status" value="1"/>
</dbReference>
<dbReference type="RefSeq" id="WP_062949086.1">
    <property type="nucleotide sequence ID" value="NZ_LPVY01000003.1"/>
</dbReference>
<comment type="similarity">
    <text evidence="1 4">Belongs to the carbohydrate kinase PfkB family.</text>
</comment>
<dbReference type="InterPro" id="IPR029056">
    <property type="entry name" value="Ribokinase-like"/>
</dbReference>
<dbReference type="InterPro" id="IPR002139">
    <property type="entry name" value="Ribo/fructo_kinase"/>
</dbReference>
<evidence type="ECO:0000313" key="6">
    <source>
        <dbReference type="EMBL" id="KZB68186.1"/>
    </source>
</evidence>
<comment type="caution">
    <text evidence="6">The sequence shown here is derived from an EMBL/GenBank/DDBJ whole genome shotgun (WGS) entry which is preliminary data.</text>
</comment>
<dbReference type="SUPFAM" id="SSF53613">
    <property type="entry name" value="Ribokinase-like"/>
    <property type="match status" value="1"/>
</dbReference>
<evidence type="ECO:0000256" key="3">
    <source>
        <dbReference type="ARBA" id="ARBA00022777"/>
    </source>
</evidence>
<dbReference type="GO" id="GO:0016301">
    <property type="term" value="F:kinase activity"/>
    <property type="evidence" value="ECO:0007669"/>
    <property type="project" value="UniProtKB-KW"/>
</dbReference>
<gene>
    <name evidence="6" type="ORF">AUP42_12060</name>
</gene>
<dbReference type="Pfam" id="PF00294">
    <property type="entry name" value="PfkB"/>
    <property type="match status" value="1"/>
</dbReference>